<keyword evidence="4" id="KW-1185">Reference proteome</keyword>
<dbReference type="GeneID" id="42570985"/>
<name>A0A6B8MBY4_9HYPH</name>
<gene>
    <name evidence="3" type="ORF">F7D14_21200</name>
</gene>
<sequence>MLSYRLQDQASLGRKTHLLKSAALVLAALTGFGLANPASACSDLPNICAQNQAVFDQNQEMAREAAENYANQREESRNGGRPSGPPPRDPMDIRMDLAAGAVFALHGAATDEIERMKRDPEMGPIIRGKWDFFQDTNSAASGEYCAALYMNMAGFIRLSGPGGNYRGALLTFWGPNIPQPENVRWISVTLRQVVNNDPKNSSIQTVRAYNYTETRVSGLGVVALAVPSADALLNNISDHQSFKLEVDGQEVQAIGFHNGLSARGKLRQCIAKRKS</sequence>
<proteinExistence type="predicted"/>
<evidence type="ECO:0000313" key="3">
    <source>
        <dbReference type="EMBL" id="QGN00099.1"/>
    </source>
</evidence>
<evidence type="ECO:0000313" key="4">
    <source>
        <dbReference type="Proteomes" id="UP000422569"/>
    </source>
</evidence>
<evidence type="ECO:0000256" key="2">
    <source>
        <dbReference type="SAM" id="SignalP"/>
    </source>
</evidence>
<dbReference type="EMBL" id="CP044333">
    <property type="protein sequence ID" value="QGN00099.1"/>
    <property type="molecule type" value="Genomic_DNA"/>
</dbReference>
<feature type="chain" id="PRO_5025615040" evidence="2">
    <location>
        <begin position="41"/>
        <end position="275"/>
    </location>
</feature>
<accession>A0A6B8MBY4</accession>
<feature type="region of interest" description="Disordered" evidence="1">
    <location>
        <begin position="63"/>
        <end position="92"/>
    </location>
</feature>
<dbReference type="KEGG" id="mpar:F7D14_21200"/>
<reference evidence="3 4" key="1">
    <citation type="submission" date="2019-09" db="EMBL/GenBank/DDBJ databases">
        <title>Isolation and complete genome sequencing of Methylocystis species.</title>
        <authorList>
            <person name="Rumah B.L."/>
            <person name="Stead C.E."/>
            <person name="Stevens B.C."/>
            <person name="Minton N.P."/>
            <person name="Grosse-Honebrink A."/>
            <person name="Zhang Y."/>
        </authorList>
    </citation>
    <scope>NUCLEOTIDE SEQUENCE [LARGE SCALE GENOMIC DNA]</scope>
    <source>
        <strain evidence="3 4">BRCS2</strain>
        <plasmid evidence="3 4">unnamed2</plasmid>
    </source>
</reference>
<feature type="signal peptide" evidence="2">
    <location>
        <begin position="1"/>
        <end position="40"/>
    </location>
</feature>
<geneLocation type="plasmid" evidence="3">
    <name>unnamed2</name>
</geneLocation>
<organism evidence="3 4">
    <name type="scientific">Methylocystis parvus</name>
    <dbReference type="NCBI Taxonomy" id="134"/>
    <lineage>
        <taxon>Bacteria</taxon>
        <taxon>Pseudomonadati</taxon>
        <taxon>Pseudomonadota</taxon>
        <taxon>Alphaproteobacteria</taxon>
        <taxon>Hyphomicrobiales</taxon>
        <taxon>Methylocystaceae</taxon>
        <taxon>Methylocystis</taxon>
    </lineage>
</organism>
<protein>
    <submittedName>
        <fullName evidence="3">Uncharacterized protein</fullName>
    </submittedName>
</protein>
<feature type="compositionally biased region" description="Basic and acidic residues" evidence="1">
    <location>
        <begin position="63"/>
        <end position="78"/>
    </location>
</feature>
<keyword evidence="3" id="KW-0614">Plasmid</keyword>
<keyword evidence="2" id="KW-0732">Signal</keyword>
<evidence type="ECO:0000256" key="1">
    <source>
        <dbReference type="SAM" id="MobiDB-lite"/>
    </source>
</evidence>
<dbReference type="AlphaFoldDB" id="A0A6B8MBY4"/>
<dbReference type="Proteomes" id="UP000422569">
    <property type="component" value="Plasmid unnamed2"/>
</dbReference>
<dbReference type="RefSeq" id="WP_154420460.1">
    <property type="nucleotide sequence ID" value="NZ_CP044333.1"/>
</dbReference>